<dbReference type="Gene3D" id="3.40.30.120">
    <property type="match status" value="1"/>
</dbReference>
<keyword evidence="3" id="KW-0285">Flavoprotein</keyword>
<dbReference type="PANTHER" id="PTHR43004">
    <property type="entry name" value="TRK SYSTEM POTASSIUM UPTAKE PROTEIN"/>
    <property type="match status" value="1"/>
</dbReference>
<evidence type="ECO:0000256" key="5">
    <source>
        <dbReference type="ARBA" id="ARBA00022946"/>
    </source>
</evidence>
<evidence type="ECO:0000313" key="8">
    <source>
        <dbReference type="EMBL" id="TBU28527.1"/>
    </source>
</evidence>
<sequence length="563" mass="62344">MTNVQNKTTPILIIGGGPSGLAAALTLAQNGVPVRIIDKVTSFHQASRGSGLQPRTMEIFRFLGILDDARLHARKRIQMRSYKLPGGVEPQRTWWMHEHFERTPDRPEHPQAMSQYKTEGIFRDHLAKRGVHVELGTEPISMEQDVDGVTVTVKKVASDGSETTETIRAAYVVGADGARGFTRRAIGATYEGQTKEEDGQVWADAEVEGVVSDYWHLWPQPGKFTIGIRPKGEEGKFHVGVIGQNFDPVDLADEKKLVDFIHENTGRRDLVFKNFTSLTYWKPKMRMVNKFYEGRVFIVGDAAHVHSPSGGQGLNTSVQDSFNLCWKLALAHKGLASPILLPSYQAERLPVVTHMLIATSNLYTHLVPKKSEDVQAANVDMDKNGFLQWRDLSLRMYEVNYRWSPVVCDARGTLGFDEDEMKARAYEGYPGGDVRAGDRAPDAPALLDVGGNETALFSIFKPHYHTLLVFATEGGADVDAIVRAAQEYPDDIVRTIVIGRNGVPPTVAGAVAYHDKEGHAHRAYHVPDGPLAIFVVRPDGYVGGFAQDLEGLQIYFSRVFGRA</sequence>
<reference evidence="8" key="1">
    <citation type="submission" date="2019-01" db="EMBL/GenBank/DDBJ databases">
        <title>Draft genome sequences of three monokaryotic isolates of the white-rot basidiomycete fungus Dichomitus squalens.</title>
        <authorList>
            <consortium name="DOE Joint Genome Institute"/>
            <person name="Lopez S.C."/>
            <person name="Andreopoulos B."/>
            <person name="Pangilinan J."/>
            <person name="Lipzen A."/>
            <person name="Riley R."/>
            <person name="Ahrendt S."/>
            <person name="Ng V."/>
            <person name="Barry K."/>
            <person name="Daum C."/>
            <person name="Grigoriev I.V."/>
            <person name="Hilden K.S."/>
            <person name="Makela M.R."/>
            <person name="de Vries R.P."/>
        </authorList>
    </citation>
    <scope>NUCLEOTIDE SEQUENCE [LARGE SCALE GENOMIC DNA]</scope>
    <source>
        <strain evidence="8">OM18370.1</strain>
    </source>
</reference>
<dbReference type="SUPFAM" id="SSF51905">
    <property type="entry name" value="FAD/NAD(P)-binding domain"/>
    <property type="match status" value="1"/>
</dbReference>
<dbReference type="Proteomes" id="UP000292957">
    <property type="component" value="Unassembled WGS sequence"/>
</dbReference>
<dbReference type="EMBL" id="ML143421">
    <property type="protein sequence ID" value="TBU28527.1"/>
    <property type="molecule type" value="Genomic_DNA"/>
</dbReference>
<dbReference type="PRINTS" id="PR00420">
    <property type="entry name" value="RNGMNOXGNASE"/>
</dbReference>
<dbReference type="AlphaFoldDB" id="A0A4Q9MN43"/>
<keyword evidence="4" id="KW-0274">FAD</keyword>
<dbReference type="PANTHER" id="PTHR43004:SF19">
    <property type="entry name" value="BINDING MONOOXYGENASE, PUTATIVE (JCVI)-RELATED"/>
    <property type="match status" value="1"/>
</dbReference>
<dbReference type="Pfam" id="PF01494">
    <property type="entry name" value="FAD_binding_3"/>
    <property type="match status" value="1"/>
</dbReference>
<dbReference type="OrthoDB" id="2690153at2759"/>
<keyword evidence="5" id="KW-0809">Transit peptide</keyword>
<dbReference type="InterPro" id="IPR036188">
    <property type="entry name" value="FAD/NAD-bd_sf"/>
</dbReference>
<dbReference type="InterPro" id="IPR002938">
    <property type="entry name" value="FAD-bd"/>
</dbReference>
<evidence type="ECO:0000256" key="2">
    <source>
        <dbReference type="ARBA" id="ARBA00007801"/>
    </source>
</evidence>
<accession>A0A4Q9MN43</accession>
<evidence type="ECO:0000256" key="1">
    <source>
        <dbReference type="ARBA" id="ARBA00001974"/>
    </source>
</evidence>
<evidence type="ECO:0000256" key="4">
    <source>
        <dbReference type="ARBA" id="ARBA00022827"/>
    </source>
</evidence>
<dbReference type="Gene3D" id="3.30.9.10">
    <property type="entry name" value="D-Amino Acid Oxidase, subunit A, domain 2"/>
    <property type="match status" value="1"/>
</dbReference>
<feature type="domain" description="FAD-binding" evidence="7">
    <location>
        <begin position="9"/>
        <end position="356"/>
    </location>
</feature>
<proteinExistence type="inferred from homology"/>
<comment type="similarity">
    <text evidence="2">Belongs to the PheA/TfdB FAD monooxygenase family.</text>
</comment>
<organism evidence="8">
    <name type="scientific">Dichomitus squalens</name>
    <dbReference type="NCBI Taxonomy" id="114155"/>
    <lineage>
        <taxon>Eukaryota</taxon>
        <taxon>Fungi</taxon>
        <taxon>Dikarya</taxon>
        <taxon>Basidiomycota</taxon>
        <taxon>Agaricomycotina</taxon>
        <taxon>Agaricomycetes</taxon>
        <taxon>Polyporales</taxon>
        <taxon>Polyporaceae</taxon>
        <taxon>Dichomitus</taxon>
    </lineage>
</organism>
<name>A0A4Q9MN43_9APHY</name>
<dbReference type="SUPFAM" id="SSF52833">
    <property type="entry name" value="Thioredoxin-like"/>
    <property type="match status" value="1"/>
</dbReference>
<dbReference type="InterPro" id="IPR036249">
    <property type="entry name" value="Thioredoxin-like_sf"/>
</dbReference>
<dbReference type="PROSITE" id="PS00018">
    <property type="entry name" value="EF_HAND_1"/>
    <property type="match status" value="1"/>
</dbReference>
<evidence type="ECO:0000256" key="6">
    <source>
        <dbReference type="ARBA" id="ARBA00023002"/>
    </source>
</evidence>
<evidence type="ECO:0000256" key="3">
    <source>
        <dbReference type="ARBA" id="ARBA00022630"/>
    </source>
</evidence>
<dbReference type="GO" id="GO:0016709">
    <property type="term" value="F:oxidoreductase activity, acting on paired donors, with incorporation or reduction of molecular oxygen, NAD(P)H as one donor, and incorporation of one atom of oxygen"/>
    <property type="evidence" value="ECO:0007669"/>
    <property type="project" value="UniProtKB-ARBA"/>
</dbReference>
<dbReference type="Gene3D" id="3.50.50.60">
    <property type="entry name" value="FAD/NAD(P)-binding domain"/>
    <property type="match status" value="1"/>
</dbReference>
<protein>
    <submittedName>
        <fullName evidence="8">FAD binding domain-containing protein</fullName>
    </submittedName>
</protein>
<dbReference type="GO" id="GO:0071949">
    <property type="term" value="F:FAD binding"/>
    <property type="evidence" value="ECO:0007669"/>
    <property type="project" value="InterPro"/>
</dbReference>
<comment type="cofactor">
    <cofactor evidence="1">
        <name>FAD</name>
        <dbReference type="ChEBI" id="CHEBI:57692"/>
    </cofactor>
</comment>
<keyword evidence="6" id="KW-0560">Oxidoreductase</keyword>
<evidence type="ECO:0000259" key="7">
    <source>
        <dbReference type="Pfam" id="PF01494"/>
    </source>
</evidence>
<dbReference type="InterPro" id="IPR050641">
    <property type="entry name" value="RIFMO-like"/>
</dbReference>
<gene>
    <name evidence="8" type="ORF">BD311DRAFT_797181</name>
</gene>
<dbReference type="InterPro" id="IPR018247">
    <property type="entry name" value="EF_Hand_1_Ca_BS"/>
</dbReference>